<accession>A0A8S0W7Z6</accession>
<feature type="region of interest" description="Disordered" evidence="1">
    <location>
        <begin position="175"/>
        <end position="208"/>
    </location>
</feature>
<feature type="signal peptide" evidence="2">
    <location>
        <begin position="1"/>
        <end position="19"/>
    </location>
</feature>
<evidence type="ECO:0000256" key="2">
    <source>
        <dbReference type="SAM" id="SignalP"/>
    </source>
</evidence>
<dbReference type="AlphaFoldDB" id="A0A8S0W7Z6"/>
<feature type="chain" id="PRO_5035925792" evidence="2">
    <location>
        <begin position="20"/>
        <end position="208"/>
    </location>
</feature>
<organism evidence="3 4">
    <name type="scientific">Cyclocybe aegerita</name>
    <name type="common">Black poplar mushroom</name>
    <name type="synonym">Agrocybe aegerita</name>
    <dbReference type="NCBI Taxonomy" id="1973307"/>
    <lineage>
        <taxon>Eukaryota</taxon>
        <taxon>Fungi</taxon>
        <taxon>Dikarya</taxon>
        <taxon>Basidiomycota</taxon>
        <taxon>Agaricomycotina</taxon>
        <taxon>Agaricomycetes</taxon>
        <taxon>Agaricomycetidae</taxon>
        <taxon>Agaricales</taxon>
        <taxon>Agaricineae</taxon>
        <taxon>Bolbitiaceae</taxon>
        <taxon>Cyclocybe</taxon>
    </lineage>
</organism>
<reference evidence="3 4" key="1">
    <citation type="submission" date="2020-01" db="EMBL/GenBank/DDBJ databases">
        <authorList>
            <person name="Gupta K D."/>
        </authorList>
    </citation>
    <scope>NUCLEOTIDE SEQUENCE [LARGE SCALE GENOMIC DNA]</scope>
</reference>
<evidence type="ECO:0000313" key="4">
    <source>
        <dbReference type="Proteomes" id="UP000467700"/>
    </source>
</evidence>
<evidence type="ECO:0000313" key="3">
    <source>
        <dbReference type="EMBL" id="CAA7266338.1"/>
    </source>
</evidence>
<dbReference type="OrthoDB" id="3057863at2759"/>
<gene>
    <name evidence="3" type="ORF">AAE3_LOCUS8653</name>
</gene>
<proteinExistence type="predicted"/>
<evidence type="ECO:0000256" key="1">
    <source>
        <dbReference type="SAM" id="MobiDB-lite"/>
    </source>
</evidence>
<dbReference type="EMBL" id="CACVBS010000054">
    <property type="protein sequence ID" value="CAA7266338.1"/>
    <property type="molecule type" value="Genomic_DNA"/>
</dbReference>
<dbReference type="Proteomes" id="UP000467700">
    <property type="component" value="Unassembled WGS sequence"/>
</dbReference>
<keyword evidence="2" id="KW-0732">Signal</keyword>
<name>A0A8S0W7Z6_CYCAE</name>
<comment type="caution">
    <text evidence="3">The sequence shown here is derived from an EMBL/GenBank/DDBJ whole genome shotgun (WGS) entry which is preliminary data.</text>
</comment>
<sequence length="208" mass="22217">MKFSIINATVLCFAALSIAAPLMNTNDISDLVERDFEIDEFDVREWFDLEPRTGEFHAAAPNTKKAAHAFINSAKKGGQLHRASAGGSSAKTTKSNGAFHLDRQQPTNAHGSHKVAVQLNKVGKGKPSTVGQVAIHGGHHPSGGRVAKALKHSVTTGKETHINHPNSKKAKNIAHNKAQQAAKASRNQAKQKAGNARASQGIFKKGRK</sequence>
<protein>
    <submittedName>
        <fullName evidence="3">Uncharacterized protein</fullName>
    </submittedName>
</protein>
<keyword evidence="4" id="KW-1185">Reference proteome</keyword>